<keyword evidence="11" id="KW-1185">Reference proteome</keyword>
<protein>
    <recommendedName>
        <fullName evidence="7">Aconitate hydratase</fullName>
        <shortName evidence="7">Aconitase</shortName>
        <ecNumber evidence="7">4.2.1.3</ecNumber>
    </recommendedName>
</protein>
<evidence type="ECO:0000256" key="1">
    <source>
        <dbReference type="ARBA" id="ARBA00001966"/>
    </source>
</evidence>
<dbReference type="Gene3D" id="3.30.499.10">
    <property type="entry name" value="Aconitase, domain 3"/>
    <property type="match status" value="2"/>
</dbReference>
<dbReference type="NCBIfam" id="TIGR01341">
    <property type="entry name" value="aconitase_1"/>
    <property type="match status" value="1"/>
</dbReference>
<dbReference type="SUPFAM" id="SSF52016">
    <property type="entry name" value="LeuD/IlvD-like"/>
    <property type="match status" value="1"/>
</dbReference>
<comment type="similarity">
    <text evidence="2 7">Belongs to the aconitase/IPM isomerase family.</text>
</comment>
<dbReference type="InterPro" id="IPR015928">
    <property type="entry name" value="Aconitase/3IPM_dehydase_swvl"/>
</dbReference>
<dbReference type="FunFam" id="3.20.19.10:FF:000001">
    <property type="entry name" value="Aconitate hydratase"/>
    <property type="match status" value="1"/>
</dbReference>
<dbReference type="NCBIfam" id="NF006757">
    <property type="entry name" value="PRK09277.1"/>
    <property type="match status" value="1"/>
</dbReference>
<dbReference type="InterPro" id="IPR000573">
    <property type="entry name" value="AconitaseA/IPMdHydase_ssu_swvl"/>
</dbReference>
<dbReference type="PRINTS" id="PR00415">
    <property type="entry name" value="ACONITASE"/>
</dbReference>
<dbReference type="Gene3D" id="3.20.19.10">
    <property type="entry name" value="Aconitase, domain 4"/>
    <property type="match status" value="1"/>
</dbReference>
<evidence type="ECO:0000256" key="7">
    <source>
        <dbReference type="RuleBase" id="RU361275"/>
    </source>
</evidence>
<sequence>MTAVSTTHLEGRRVELYDLPAFAANRGFDLGAVPYSGRVLLESLLRSGDPATAATLGKRLAAGEDPDVEMVFQPARILVQDYTGIPLLVDLAALRDRAAVPGRINPALPVDVVVDHSVQTDFAGRPDAIVRNEALELDRNRERYAFLKWAEGAFDGLRVIPPGRGIVHQVNLEQLATVVARGPGDLLFPDTVIGTDSHTTMVNGLGVLGWGVGGLEAESLILGLAQPLRIPPVVGVRLTGTAPPGTTPTDVVLALTEQLRQENVRGLMLEFTGPSAGALSAPDRCTIANMAPEYGAMSAFFPVDEETLDYLLRTGRHAADVALVAAYYRHQRLWREDKEPGFSRVIEFDLSRVGPNLAGPSRPDQRISLSELATSFAALSPGTPRSDSGVTDGDLVIASITSCTSTSNPKAMLAAGLLARRAVQLGLSVPAHVKTSLAPGSRAVTRYLKDAGLLADLEKLGFHLVGYGCMTCNGGSGPLNEGVGRAVDRAGLTVAAVLSGNRNFEARVHAQVRAGYLASPALVVALALMGHVRADPAREPLGTGPDLRPVFLADLWPTDAELQALEAEFVTPDVFTDAPGPQPGWDAVTASDTDAFSWDPGSTYIRPPTYADAARPLRGPLTGARALLALGDDVSTDHISPVGAISADSPAGRFLKERGVRAFNSYGSRRGNHEVMARGTFSNPRLTNHLLAEGPSGGDTLHLPSGVRLPVYEAARRYTDAGTPLIVLAGRSYGMGSSRDWAAKGPWLLGVRAVVAESFERIHRANLCAMGILPLLLPEGRGWRDIGLTGHETFDLGLDHVRETGRAEVVADGRSFTVRADVRSAGEWDVLLAGGMLPHLLTRLGASDAP</sequence>
<evidence type="ECO:0000256" key="4">
    <source>
        <dbReference type="ARBA" id="ARBA00023004"/>
    </source>
</evidence>
<dbReference type="OrthoDB" id="9764318at2"/>
<dbReference type="Gene3D" id="6.10.190.10">
    <property type="match status" value="1"/>
</dbReference>
<reference evidence="10 11" key="1">
    <citation type="submission" date="2017-09" db="EMBL/GenBank/DDBJ databases">
        <authorList>
            <person name="Lee N."/>
            <person name="Cho B.-K."/>
        </authorList>
    </citation>
    <scope>NUCLEOTIDE SEQUENCE [LARGE SCALE GENOMIC DNA]</scope>
    <source>
        <strain evidence="10 11">ATCC 12461</strain>
    </source>
</reference>
<dbReference type="Pfam" id="PF00330">
    <property type="entry name" value="Aconitase"/>
    <property type="match status" value="1"/>
</dbReference>
<keyword evidence="6 7" id="KW-0456">Lyase</keyword>
<evidence type="ECO:0000313" key="10">
    <source>
        <dbReference type="EMBL" id="QEV17964.1"/>
    </source>
</evidence>
<keyword evidence="5 7" id="KW-0411">Iron-sulfur</keyword>
<dbReference type="InterPro" id="IPR001030">
    <property type="entry name" value="Acoase/IPM_deHydtase_lsu_aba"/>
</dbReference>
<keyword evidence="4 7" id="KW-0408">Iron</keyword>
<accession>A0A5J6HHT3</accession>
<name>A0A5J6HHT3_STRAD</name>
<evidence type="ECO:0000256" key="3">
    <source>
        <dbReference type="ARBA" id="ARBA00022723"/>
    </source>
</evidence>
<organism evidence="10 11">
    <name type="scientific">Streptomyces alboniger</name>
    <dbReference type="NCBI Taxonomy" id="132473"/>
    <lineage>
        <taxon>Bacteria</taxon>
        <taxon>Bacillati</taxon>
        <taxon>Actinomycetota</taxon>
        <taxon>Actinomycetes</taxon>
        <taxon>Kitasatosporales</taxon>
        <taxon>Streptomycetaceae</taxon>
        <taxon>Streptomyces</taxon>
        <taxon>Streptomyces aurantiacus group</taxon>
    </lineage>
</organism>
<dbReference type="NCBIfam" id="NF009520">
    <property type="entry name" value="PRK12881.1"/>
    <property type="match status" value="1"/>
</dbReference>
<dbReference type="InterPro" id="IPR036008">
    <property type="entry name" value="Aconitase_4Fe-4S_dom"/>
</dbReference>
<dbReference type="InterPro" id="IPR015931">
    <property type="entry name" value="Acnase/IPM_dHydase_lsu_aba_1/3"/>
</dbReference>
<dbReference type="InterPro" id="IPR006249">
    <property type="entry name" value="Aconitase/IRP2"/>
</dbReference>
<dbReference type="AlphaFoldDB" id="A0A5J6HHT3"/>
<evidence type="ECO:0000259" key="9">
    <source>
        <dbReference type="Pfam" id="PF00694"/>
    </source>
</evidence>
<evidence type="ECO:0000256" key="5">
    <source>
        <dbReference type="ARBA" id="ARBA00023014"/>
    </source>
</evidence>
<comment type="function">
    <text evidence="7">Catalyzes the isomerization of citrate to isocitrate via cis-aconitate.</text>
</comment>
<dbReference type="KEGG" id="salw:CP975_10995"/>
<evidence type="ECO:0000259" key="8">
    <source>
        <dbReference type="Pfam" id="PF00330"/>
    </source>
</evidence>
<proteinExistence type="inferred from homology"/>
<dbReference type="GO" id="GO:0051539">
    <property type="term" value="F:4 iron, 4 sulfur cluster binding"/>
    <property type="evidence" value="ECO:0007669"/>
    <property type="project" value="UniProtKB-KW"/>
</dbReference>
<evidence type="ECO:0000256" key="6">
    <source>
        <dbReference type="ARBA" id="ARBA00023239"/>
    </source>
</evidence>
<keyword evidence="7" id="KW-0004">4Fe-4S</keyword>
<gene>
    <name evidence="10" type="primary">acnA</name>
    <name evidence="10" type="ORF">CP975_10995</name>
</gene>
<dbReference type="GO" id="GO:0003994">
    <property type="term" value="F:aconitate hydratase activity"/>
    <property type="evidence" value="ECO:0007669"/>
    <property type="project" value="UniProtKB-EC"/>
</dbReference>
<dbReference type="RefSeq" id="WP_055527602.1">
    <property type="nucleotide sequence ID" value="NZ_CP023695.1"/>
</dbReference>
<evidence type="ECO:0000256" key="2">
    <source>
        <dbReference type="ARBA" id="ARBA00007185"/>
    </source>
</evidence>
<comment type="catalytic activity">
    <reaction evidence="7">
        <text>citrate = D-threo-isocitrate</text>
        <dbReference type="Rhea" id="RHEA:10336"/>
        <dbReference type="ChEBI" id="CHEBI:15562"/>
        <dbReference type="ChEBI" id="CHEBI:16947"/>
        <dbReference type="EC" id="4.2.1.3"/>
    </reaction>
</comment>
<dbReference type="Proteomes" id="UP000326553">
    <property type="component" value="Chromosome"/>
</dbReference>
<feature type="domain" description="Aconitase A/isopropylmalate dehydratase small subunit swivel" evidence="9">
    <location>
        <begin position="653"/>
        <end position="779"/>
    </location>
</feature>
<comment type="cofactor">
    <cofactor evidence="1">
        <name>[4Fe-4S] cluster</name>
        <dbReference type="ChEBI" id="CHEBI:49883"/>
    </cofactor>
</comment>
<dbReference type="EC" id="4.2.1.3" evidence="7"/>
<dbReference type="Pfam" id="PF00694">
    <property type="entry name" value="Aconitase_C"/>
    <property type="match status" value="1"/>
</dbReference>
<feature type="domain" description="Aconitase/3-isopropylmalate dehydratase large subunit alpha/beta/alpha" evidence="8">
    <location>
        <begin position="69"/>
        <end position="530"/>
    </location>
</feature>
<evidence type="ECO:0000313" key="11">
    <source>
        <dbReference type="Proteomes" id="UP000326553"/>
    </source>
</evidence>
<dbReference type="EMBL" id="CP023695">
    <property type="protein sequence ID" value="QEV17964.1"/>
    <property type="molecule type" value="Genomic_DNA"/>
</dbReference>
<dbReference type="PANTHER" id="PTHR11670">
    <property type="entry name" value="ACONITASE/IRON-RESPONSIVE ELEMENT FAMILY MEMBER"/>
    <property type="match status" value="1"/>
</dbReference>
<keyword evidence="3" id="KW-0479">Metal-binding</keyword>
<dbReference type="GO" id="GO:0046872">
    <property type="term" value="F:metal ion binding"/>
    <property type="evidence" value="ECO:0007669"/>
    <property type="project" value="UniProtKB-KW"/>
</dbReference>
<dbReference type="SUPFAM" id="SSF53732">
    <property type="entry name" value="Aconitase iron-sulfur domain"/>
    <property type="match status" value="1"/>
</dbReference>